<keyword evidence="2" id="KW-1185">Reference proteome</keyword>
<sequence length="49" mass="5305">MQASYVDVVVFLDQHYASGLSDISSVESLVGKVRADALIHLQIPNSLMS</sequence>
<accession>A0A317PYQ9</accession>
<evidence type="ECO:0000313" key="2">
    <source>
        <dbReference type="Proteomes" id="UP000246744"/>
    </source>
</evidence>
<name>A0A317PYQ9_9ENTR</name>
<organism evidence="1 2">
    <name type="scientific">Mangrovibacter plantisponsor</name>
    <dbReference type="NCBI Taxonomy" id="451513"/>
    <lineage>
        <taxon>Bacteria</taxon>
        <taxon>Pseudomonadati</taxon>
        <taxon>Pseudomonadota</taxon>
        <taxon>Gammaproteobacteria</taxon>
        <taxon>Enterobacterales</taxon>
        <taxon>Enterobacteriaceae</taxon>
        <taxon>Mangrovibacter</taxon>
    </lineage>
</organism>
<dbReference type="EMBL" id="QGTS01000008">
    <property type="protein sequence ID" value="PWW07597.1"/>
    <property type="molecule type" value="Genomic_DNA"/>
</dbReference>
<evidence type="ECO:0000313" key="1">
    <source>
        <dbReference type="EMBL" id="PWW07597.1"/>
    </source>
</evidence>
<protein>
    <submittedName>
        <fullName evidence="1">Uncharacterized protein</fullName>
    </submittedName>
</protein>
<proteinExistence type="predicted"/>
<gene>
    <name evidence="1" type="ORF">DES37_10820</name>
</gene>
<reference evidence="1 2" key="1">
    <citation type="submission" date="2018-05" db="EMBL/GenBank/DDBJ databases">
        <title>Genomic Encyclopedia of Type Strains, Phase IV (KMG-IV): sequencing the most valuable type-strain genomes for metagenomic binning, comparative biology and taxonomic classification.</title>
        <authorList>
            <person name="Goeker M."/>
        </authorList>
    </citation>
    <scope>NUCLEOTIDE SEQUENCE [LARGE SCALE GENOMIC DNA]</scope>
    <source>
        <strain evidence="1 2">DSM 19579</strain>
    </source>
</reference>
<dbReference type="Proteomes" id="UP000246744">
    <property type="component" value="Unassembled WGS sequence"/>
</dbReference>
<comment type="caution">
    <text evidence="1">The sequence shown here is derived from an EMBL/GenBank/DDBJ whole genome shotgun (WGS) entry which is preliminary data.</text>
</comment>
<dbReference type="AlphaFoldDB" id="A0A317PYQ9"/>